<reference evidence="2" key="2">
    <citation type="journal article" date="2014" name="ISME J.">
        <title>Microbial stratification in low pH oxic and suboxic macroscopic growths along an acid mine drainage.</title>
        <authorList>
            <person name="Mendez-Garcia C."/>
            <person name="Mesa V."/>
            <person name="Sprenger R.R."/>
            <person name="Richter M."/>
            <person name="Diez M.S."/>
            <person name="Solano J."/>
            <person name="Bargiela R."/>
            <person name="Golyshina O.V."/>
            <person name="Manteca A."/>
            <person name="Ramos J.L."/>
            <person name="Gallego J.R."/>
            <person name="Llorente I."/>
            <person name="Martins Dos Santos V.A."/>
            <person name="Jensen O.N."/>
            <person name="Pelaez A.I."/>
            <person name="Sanchez J."/>
            <person name="Ferrer M."/>
        </authorList>
    </citation>
    <scope>NUCLEOTIDE SEQUENCE</scope>
</reference>
<sequence length="139" mass="14941">DEEILMISGHPPVRARKLRYFGDRNFTERVLPPPSPSAAGTCDVPRASPHDWLAAPLPLGGHQSPRGTAAIAGVEDEGGGLSREESIADTEVDESRPKALGDLIDLDRDFETGDLFEPEPALERAVRLAPLDPDDGLPL</sequence>
<gene>
    <name evidence="2" type="ORF">B1B_10682</name>
</gene>
<dbReference type="AlphaFoldDB" id="T0ZWD2"/>
<feature type="non-terminal residue" evidence="2">
    <location>
        <position position="1"/>
    </location>
</feature>
<name>T0ZWD2_9ZZZZ</name>
<comment type="caution">
    <text evidence="2">The sequence shown here is derived from an EMBL/GenBank/DDBJ whole genome shotgun (WGS) entry which is preliminary data.</text>
</comment>
<protein>
    <submittedName>
        <fullName evidence="2">Conjugal transfer protein TraG</fullName>
    </submittedName>
</protein>
<reference evidence="2" key="1">
    <citation type="submission" date="2013-08" db="EMBL/GenBank/DDBJ databases">
        <authorList>
            <person name="Mendez C."/>
            <person name="Richter M."/>
            <person name="Ferrer M."/>
            <person name="Sanchez J."/>
        </authorList>
    </citation>
    <scope>NUCLEOTIDE SEQUENCE</scope>
</reference>
<dbReference type="EMBL" id="AUZY01006951">
    <property type="protein sequence ID" value="EQD52536.1"/>
    <property type="molecule type" value="Genomic_DNA"/>
</dbReference>
<accession>T0ZWD2</accession>
<feature type="region of interest" description="Disordered" evidence="1">
    <location>
        <begin position="56"/>
        <end position="100"/>
    </location>
</feature>
<evidence type="ECO:0000313" key="2">
    <source>
        <dbReference type="EMBL" id="EQD52536.1"/>
    </source>
</evidence>
<proteinExistence type="predicted"/>
<evidence type="ECO:0000256" key="1">
    <source>
        <dbReference type="SAM" id="MobiDB-lite"/>
    </source>
</evidence>
<organism evidence="2">
    <name type="scientific">mine drainage metagenome</name>
    <dbReference type="NCBI Taxonomy" id="410659"/>
    <lineage>
        <taxon>unclassified sequences</taxon>
        <taxon>metagenomes</taxon>
        <taxon>ecological metagenomes</taxon>
    </lineage>
</organism>